<sequence length="376" mass="43862">MNDDRRIYLSKARMLTLNYLLLALVVVLVACDSSSVSKTANETGQPIKETTVVTQASSHIYLYGEIHAEAKIMDKEFELWSDYYQNKGMRHLFVEHPYYTAEYLNLWMQADNDDILEAIYKDWEGTAAHTPHTKTFFKKIKNECPETIFHGTDVGHQYNSIGNRFLSYLEANDLTDSEQYTLTTEAIQQGRYYYNTNNDVYRENKMTENFIRALERLGSEDVMGIYGVAHTGLDEMDYHTQSVPCMANQLQEHYGDNLYSEDLSWVLIDIEPLRVDYITLRGKKYEASYFGKQDLSGFKDYAYREYWRLEGAYEDLKDLILTENVLPYNNYPMLIEIGQAFEIKYTKVDNSIEIEHYLSTGKVWEGMDSTQQIIVE</sequence>
<reference evidence="1 2" key="1">
    <citation type="submission" date="2021-06" db="EMBL/GenBank/DDBJ databases">
        <authorList>
            <person name="Sun Q."/>
            <person name="Li D."/>
        </authorList>
    </citation>
    <scope>NUCLEOTIDE SEQUENCE [LARGE SCALE GENOMIC DNA]</scope>
    <source>
        <strain evidence="1 2">MSJ-6</strain>
    </source>
</reference>
<name>A0ABS6FTU7_9BACL</name>
<dbReference type="RefSeq" id="WP_216480235.1">
    <property type="nucleotide sequence ID" value="NZ_JAHLQJ010000016.1"/>
</dbReference>
<protein>
    <recommendedName>
        <fullName evidence="3">Haem-binding uptake Tiki superfamily ChaN domain-containing protein</fullName>
    </recommendedName>
</protein>
<proteinExistence type="predicted"/>
<dbReference type="Proteomes" id="UP000743001">
    <property type="component" value="Unassembled WGS sequence"/>
</dbReference>
<dbReference type="EMBL" id="JAHLQJ010000016">
    <property type="protein sequence ID" value="MBU5673643.1"/>
    <property type="molecule type" value="Genomic_DNA"/>
</dbReference>
<accession>A0ABS6FTU7</accession>
<evidence type="ECO:0008006" key="3">
    <source>
        <dbReference type="Google" id="ProtNLM"/>
    </source>
</evidence>
<dbReference type="PROSITE" id="PS51257">
    <property type="entry name" value="PROKAR_LIPOPROTEIN"/>
    <property type="match status" value="1"/>
</dbReference>
<evidence type="ECO:0000313" key="1">
    <source>
        <dbReference type="EMBL" id="MBU5673643.1"/>
    </source>
</evidence>
<keyword evidence="2" id="KW-1185">Reference proteome</keyword>
<organism evidence="1 2">
    <name type="scientific">Paenibacillus brevis</name>
    <dbReference type="NCBI Taxonomy" id="2841508"/>
    <lineage>
        <taxon>Bacteria</taxon>
        <taxon>Bacillati</taxon>
        <taxon>Bacillota</taxon>
        <taxon>Bacilli</taxon>
        <taxon>Bacillales</taxon>
        <taxon>Paenibacillaceae</taxon>
        <taxon>Paenibacillus</taxon>
    </lineage>
</organism>
<gene>
    <name evidence="1" type="ORF">KQJ23_17560</name>
</gene>
<evidence type="ECO:0000313" key="2">
    <source>
        <dbReference type="Proteomes" id="UP000743001"/>
    </source>
</evidence>
<comment type="caution">
    <text evidence="1">The sequence shown here is derived from an EMBL/GenBank/DDBJ whole genome shotgun (WGS) entry which is preliminary data.</text>
</comment>